<comment type="caution">
    <text evidence="2">The sequence shown here is derived from an EMBL/GenBank/DDBJ whole genome shotgun (WGS) entry which is preliminary data.</text>
</comment>
<evidence type="ECO:0000256" key="1">
    <source>
        <dbReference type="SAM" id="MobiDB-lite"/>
    </source>
</evidence>
<feature type="compositionally biased region" description="Low complexity" evidence="1">
    <location>
        <begin position="69"/>
        <end position="78"/>
    </location>
</feature>
<gene>
    <name evidence="2" type="ORF">LVIROSA_LOCUS8384</name>
</gene>
<proteinExistence type="predicted"/>
<dbReference type="Proteomes" id="UP001157418">
    <property type="component" value="Unassembled WGS sequence"/>
</dbReference>
<dbReference type="PANTHER" id="PTHR36747">
    <property type="entry name" value="HYDROXYPROLINE-RICH GLYCOPROTEIN FAMILY PROTEIN"/>
    <property type="match status" value="1"/>
</dbReference>
<reference evidence="2 3" key="1">
    <citation type="submission" date="2022-01" db="EMBL/GenBank/DDBJ databases">
        <authorList>
            <person name="Xiong W."/>
            <person name="Schranz E."/>
        </authorList>
    </citation>
    <scope>NUCLEOTIDE SEQUENCE [LARGE SCALE GENOMIC DNA]</scope>
</reference>
<name>A0AAU9M2Q3_9ASTR</name>
<dbReference type="PANTHER" id="PTHR36747:SF1">
    <property type="entry name" value="HYDROXYPROLINE-RICH GLYCOPROTEIN FAMILY PROTEIN"/>
    <property type="match status" value="1"/>
</dbReference>
<keyword evidence="3" id="KW-1185">Reference proteome</keyword>
<evidence type="ECO:0000313" key="2">
    <source>
        <dbReference type="EMBL" id="CAH1420957.1"/>
    </source>
</evidence>
<sequence length="97" mass="10613">MDQTSPKSPSPPQTPLLFRPLVPTAVTPTPLIIPKVFKYPEMYTSPTDLIMSPVSKGILARTTSKKSSLPLLNSSTTNKEQHKMEASMFGERDALGI</sequence>
<accession>A0AAU9M2Q3</accession>
<protein>
    <submittedName>
        <fullName evidence="2">Uncharacterized protein</fullName>
    </submittedName>
</protein>
<dbReference type="AlphaFoldDB" id="A0AAU9M2Q3"/>
<feature type="region of interest" description="Disordered" evidence="1">
    <location>
        <begin position="69"/>
        <end position="97"/>
    </location>
</feature>
<feature type="compositionally biased region" description="Basic and acidic residues" evidence="1">
    <location>
        <begin position="79"/>
        <end position="97"/>
    </location>
</feature>
<dbReference type="EMBL" id="CAKMRJ010001112">
    <property type="protein sequence ID" value="CAH1420957.1"/>
    <property type="molecule type" value="Genomic_DNA"/>
</dbReference>
<organism evidence="2 3">
    <name type="scientific">Lactuca virosa</name>
    <dbReference type="NCBI Taxonomy" id="75947"/>
    <lineage>
        <taxon>Eukaryota</taxon>
        <taxon>Viridiplantae</taxon>
        <taxon>Streptophyta</taxon>
        <taxon>Embryophyta</taxon>
        <taxon>Tracheophyta</taxon>
        <taxon>Spermatophyta</taxon>
        <taxon>Magnoliopsida</taxon>
        <taxon>eudicotyledons</taxon>
        <taxon>Gunneridae</taxon>
        <taxon>Pentapetalae</taxon>
        <taxon>asterids</taxon>
        <taxon>campanulids</taxon>
        <taxon>Asterales</taxon>
        <taxon>Asteraceae</taxon>
        <taxon>Cichorioideae</taxon>
        <taxon>Cichorieae</taxon>
        <taxon>Lactucinae</taxon>
        <taxon>Lactuca</taxon>
    </lineage>
</organism>
<evidence type="ECO:0000313" key="3">
    <source>
        <dbReference type="Proteomes" id="UP001157418"/>
    </source>
</evidence>